<dbReference type="Proteomes" id="UP000257559">
    <property type="component" value="Chromosome"/>
</dbReference>
<dbReference type="Gene3D" id="3.40.718.10">
    <property type="entry name" value="Isopropylmalate Dehydrogenase"/>
    <property type="match status" value="1"/>
</dbReference>
<reference evidence="2" key="1">
    <citation type="submission" date="2018-06" db="EMBL/GenBank/DDBJ databases">
        <authorList>
            <consortium name="Pathogen Informatics"/>
        </authorList>
    </citation>
    <scope>NUCLEOTIDE SEQUENCE [LARGE SCALE GENOMIC DNA]</scope>
    <source>
        <strain evidence="2">NCTC10132</strain>
    </source>
</reference>
<keyword evidence="2" id="KW-1185">Reference proteome</keyword>
<dbReference type="AlphaFoldDB" id="A0A3B0PQ12"/>
<dbReference type="KEGG" id="medw:NCTC10132_00169"/>
<name>A0A3B0PQ12_9BACT</name>
<keyword evidence="1" id="KW-0012">Acyltransferase</keyword>
<accession>A0A3B0PQ12</accession>
<feature type="non-terminal residue" evidence="1">
    <location>
        <position position="42"/>
    </location>
</feature>
<gene>
    <name evidence="1" type="ORF">NCTC10132_00169</name>
</gene>
<dbReference type="EMBL" id="LS991951">
    <property type="protein sequence ID" value="SYV96835.1"/>
    <property type="molecule type" value="Genomic_DNA"/>
</dbReference>
<sequence>MLGVQNLALKIHGSSDAKAVYSSIEQMYHAIDKKLAEKLNGW</sequence>
<dbReference type="GO" id="GO:0016746">
    <property type="term" value="F:acyltransferase activity"/>
    <property type="evidence" value="ECO:0007669"/>
    <property type="project" value="UniProtKB-KW"/>
</dbReference>
<dbReference type="SUPFAM" id="SSF53659">
    <property type="entry name" value="Isocitrate/Isopropylmalate dehydrogenase-like"/>
    <property type="match status" value="1"/>
</dbReference>
<organism evidence="1 2">
    <name type="scientific">Mycoplasmopsis edwardii</name>
    <dbReference type="NCBI Taxonomy" id="53558"/>
    <lineage>
        <taxon>Bacteria</taxon>
        <taxon>Bacillati</taxon>
        <taxon>Mycoplasmatota</taxon>
        <taxon>Mycoplasmoidales</taxon>
        <taxon>Metamycoplasmataceae</taxon>
        <taxon>Mycoplasmopsis</taxon>
    </lineage>
</organism>
<keyword evidence="1" id="KW-0808">Transferase</keyword>
<proteinExistence type="predicted"/>
<evidence type="ECO:0000313" key="1">
    <source>
        <dbReference type="EMBL" id="SYV96835.1"/>
    </source>
</evidence>
<evidence type="ECO:0000313" key="2">
    <source>
        <dbReference type="Proteomes" id="UP000257559"/>
    </source>
</evidence>
<protein>
    <submittedName>
        <fullName evidence="1">Putative phosphate acyltransferase</fullName>
    </submittedName>
</protein>